<dbReference type="CDD" id="cd07177">
    <property type="entry name" value="terB_like"/>
    <property type="match status" value="1"/>
</dbReference>
<evidence type="ECO:0000313" key="2">
    <source>
        <dbReference type="EMBL" id="KIG16911.1"/>
    </source>
</evidence>
<accession>A0A0C2D105</accession>
<evidence type="ECO:0000259" key="1">
    <source>
        <dbReference type="Pfam" id="PF05099"/>
    </source>
</evidence>
<evidence type="ECO:0000313" key="3">
    <source>
        <dbReference type="Proteomes" id="UP000031599"/>
    </source>
</evidence>
<reference evidence="2 3" key="1">
    <citation type="submission" date="2014-12" db="EMBL/GenBank/DDBJ databases">
        <title>Genome assembly of Enhygromyxa salina DSM 15201.</title>
        <authorList>
            <person name="Sharma G."/>
            <person name="Subramanian S."/>
        </authorList>
    </citation>
    <scope>NUCLEOTIDE SEQUENCE [LARGE SCALE GENOMIC DNA]</scope>
    <source>
        <strain evidence="2 3">DSM 15201</strain>
    </source>
</reference>
<dbReference type="InterPro" id="IPR007791">
    <property type="entry name" value="DjlA_N"/>
</dbReference>
<dbReference type="Proteomes" id="UP000031599">
    <property type="component" value="Unassembled WGS sequence"/>
</dbReference>
<proteinExistence type="predicted"/>
<dbReference type="InterPro" id="IPR029024">
    <property type="entry name" value="TerB-like"/>
</dbReference>
<sequence length="234" mass="25950">MSPETEWVLVASGLIAHADDELDGNEVERLMAIVDEQIPEEDYSDWLALIGDKAKLEARYAALPNPPEAQHRVVLEQAWTMAMVDGDRSASELVVLVNIAERFGVDPVQLEFWRAAWTEAEQELSLRVAEFAVVCLSGNELLFEDDHSLFLDLIARLPTTHDERERLGALANEPPVDSAELARALAAMPRIRRLQVFNMVAPLIRDAVGAEAARTRFVDIGQTAGLRDIANLLS</sequence>
<dbReference type="Gene3D" id="1.10.3680.10">
    <property type="entry name" value="TerB-like"/>
    <property type="match status" value="1"/>
</dbReference>
<dbReference type="AlphaFoldDB" id="A0A0C2D105"/>
<protein>
    <recommendedName>
        <fullName evidence="1">Co-chaperone DjlA N-terminal domain-containing protein</fullName>
    </recommendedName>
</protein>
<feature type="domain" description="Co-chaperone DjlA N-terminal" evidence="1">
    <location>
        <begin position="11"/>
        <end position="112"/>
    </location>
</feature>
<dbReference type="EMBL" id="JMCC02000031">
    <property type="protein sequence ID" value="KIG16911.1"/>
    <property type="molecule type" value="Genomic_DNA"/>
</dbReference>
<name>A0A0C2D105_9BACT</name>
<gene>
    <name evidence="2" type="ORF">DB30_04073</name>
</gene>
<organism evidence="2 3">
    <name type="scientific">Enhygromyxa salina</name>
    <dbReference type="NCBI Taxonomy" id="215803"/>
    <lineage>
        <taxon>Bacteria</taxon>
        <taxon>Pseudomonadati</taxon>
        <taxon>Myxococcota</taxon>
        <taxon>Polyangia</taxon>
        <taxon>Nannocystales</taxon>
        <taxon>Nannocystaceae</taxon>
        <taxon>Enhygromyxa</taxon>
    </lineage>
</organism>
<dbReference type="SUPFAM" id="SSF158682">
    <property type="entry name" value="TerB-like"/>
    <property type="match status" value="1"/>
</dbReference>
<dbReference type="Pfam" id="PF05099">
    <property type="entry name" value="TerB"/>
    <property type="match status" value="1"/>
</dbReference>
<comment type="caution">
    <text evidence="2">The sequence shown here is derived from an EMBL/GenBank/DDBJ whole genome shotgun (WGS) entry which is preliminary data.</text>
</comment>